<protein>
    <recommendedName>
        <fullName evidence="7">Prolyl 4-hydroxylase alpha subunit domain-containing protein</fullName>
    </recommendedName>
</protein>
<evidence type="ECO:0000256" key="3">
    <source>
        <dbReference type="ARBA" id="ARBA00022964"/>
    </source>
</evidence>
<dbReference type="Gene3D" id="2.60.120.620">
    <property type="entry name" value="q2cbj1_9rhob like domain"/>
    <property type="match status" value="1"/>
</dbReference>
<evidence type="ECO:0000313" key="9">
    <source>
        <dbReference type="Proteomes" id="UP000799444"/>
    </source>
</evidence>
<dbReference type="GO" id="GO:0005783">
    <property type="term" value="C:endoplasmic reticulum"/>
    <property type="evidence" value="ECO:0007669"/>
    <property type="project" value="TreeGrafter"/>
</dbReference>
<proteinExistence type="predicted"/>
<gene>
    <name evidence="8" type="ORF">EJ04DRAFT_580072</name>
</gene>
<evidence type="ECO:0000256" key="5">
    <source>
        <dbReference type="ARBA" id="ARBA00023004"/>
    </source>
</evidence>
<comment type="caution">
    <text evidence="8">The sequence shown here is derived from an EMBL/GenBank/DDBJ whole genome shotgun (WGS) entry which is preliminary data.</text>
</comment>
<accession>A0A9P4QSK0</accession>
<organism evidence="8 9">
    <name type="scientific">Polyplosphaeria fusca</name>
    <dbReference type="NCBI Taxonomy" id="682080"/>
    <lineage>
        <taxon>Eukaryota</taxon>
        <taxon>Fungi</taxon>
        <taxon>Dikarya</taxon>
        <taxon>Ascomycota</taxon>
        <taxon>Pezizomycotina</taxon>
        <taxon>Dothideomycetes</taxon>
        <taxon>Pleosporomycetidae</taxon>
        <taxon>Pleosporales</taxon>
        <taxon>Tetraplosphaeriaceae</taxon>
        <taxon>Polyplosphaeria</taxon>
    </lineage>
</organism>
<dbReference type="OrthoDB" id="420380at2759"/>
<dbReference type="AlphaFoldDB" id="A0A9P4QSK0"/>
<feature type="region of interest" description="Disordered" evidence="6">
    <location>
        <begin position="249"/>
        <end position="276"/>
    </location>
</feature>
<dbReference type="Proteomes" id="UP000799444">
    <property type="component" value="Unassembled WGS sequence"/>
</dbReference>
<dbReference type="EMBL" id="ML996224">
    <property type="protein sequence ID" value="KAF2730161.1"/>
    <property type="molecule type" value="Genomic_DNA"/>
</dbReference>
<feature type="compositionally biased region" description="Basic and acidic residues" evidence="6">
    <location>
        <begin position="264"/>
        <end position="276"/>
    </location>
</feature>
<keyword evidence="9" id="KW-1185">Reference proteome</keyword>
<evidence type="ECO:0000256" key="4">
    <source>
        <dbReference type="ARBA" id="ARBA00023002"/>
    </source>
</evidence>
<dbReference type="InterPro" id="IPR045054">
    <property type="entry name" value="P4HA-like"/>
</dbReference>
<dbReference type="PANTHER" id="PTHR10869:SF242">
    <property type="entry name" value="PROLYL 4-HYDROXYLASE ALPHA SUBUNIT DOMAIN-CONTAINING PROTEIN"/>
    <property type="match status" value="1"/>
</dbReference>
<keyword evidence="4" id="KW-0560">Oxidoreductase</keyword>
<dbReference type="SMART" id="SM00702">
    <property type="entry name" value="P4Hc"/>
    <property type="match status" value="1"/>
</dbReference>
<dbReference type="InterPro" id="IPR006620">
    <property type="entry name" value="Pro_4_hyd_alph"/>
</dbReference>
<dbReference type="GO" id="GO:0004656">
    <property type="term" value="F:procollagen-proline 4-dioxygenase activity"/>
    <property type="evidence" value="ECO:0007669"/>
    <property type="project" value="TreeGrafter"/>
</dbReference>
<comment type="cofactor">
    <cofactor evidence="1">
        <name>L-ascorbate</name>
        <dbReference type="ChEBI" id="CHEBI:38290"/>
    </cofactor>
</comment>
<evidence type="ECO:0000256" key="1">
    <source>
        <dbReference type="ARBA" id="ARBA00001961"/>
    </source>
</evidence>
<dbReference type="GO" id="GO:0005506">
    <property type="term" value="F:iron ion binding"/>
    <property type="evidence" value="ECO:0007669"/>
    <property type="project" value="InterPro"/>
</dbReference>
<evidence type="ECO:0000256" key="6">
    <source>
        <dbReference type="SAM" id="MobiDB-lite"/>
    </source>
</evidence>
<keyword evidence="3" id="KW-0223">Dioxygenase</keyword>
<sequence length="330" mass="36230">MADKAPTKSKSTGGIVARALFLVLPLALPAAFWSSHIQTYLTSQFQSSVSTAPKPAIPAVEPPTGWTPEACAAHQYTTEIVSLDPLVIYINNFTSQLEAEGLVKAGYVFPPIPYSCVPLINLRPNSEPDFEDSVISHYSGLRKVTGRTSQSAPLEPDLPLVSCILGRARKFMGSMLLPHEPFSTPQLVRYFPSQKYDLHTDFWPAHQLMPDGSGRLFNRVASFFVFLRANCTDGYTYFPEVDVLDRDAERSGGGGGNLGAVWKGKAERGERQGEKKGVRFKPIAGNALFWVNLDGKGRGDQRLIHAGLPVGEGEKVGMNLWPRKFYASDE</sequence>
<feature type="domain" description="Prolyl 4-hydroxylase alpha subunit" evidence="7">
    <location>
        <begin position="104"/>
        <end position="323"/>
    </location>
</feature>
<evidence type="ECO:0000313" key="8">
    <source>
        <dbReference type="EMBL" id="KAF2730161.1"/>
    </source>
</evidence>
<dbReference type="PANTHER" id="PTHR10869">
    <property type="entry name" value="PROLYL 4-HYDROXYLASE ALPHA SUBUNIT"/>
    <property type="match status" value="1"/>
</dbReference>
<evidence type="ECO:0000256" key="2">
    <source>
        <dbReference type="ARBA" id="ARBA00022723"/>
    </source>
</evidence>
<dbReference type="GO" id="GO:0031418">
    <property type="term" value="F:L-ascorbic acid binding"/>
    <property type="evidence" value="ECO:0007669"/>
    <property type="project" value="InterPro"/>
</dbReference>
<name>A0A9P4QSK0_9PLEO</name>
<reference evidence="8" key="1">
    <citation type="journal article" date="2020" name="Stud. Mycol.">
        <title>101 Dothideomycetes genomes: a test case for predicting lifestyles and emergence of pathogens.</title>
        <authorList>
            <person name="Haridas S."/>
            <person name="Albert R."/>
            <person name="Binder M."/>
            <person name="Bloem J."/>
            <person name="Labutti K."/>
            <person name="Salamov A."/>
            <person name="Andreopoulos B."/>
            <person name="Baker S."/>
            <person name="Barry K."/>
            <person name="Bills G."/>
            <person name="Bluhm B."/>
            <person name="Cannon C."/>
            <person name="Castanera R."/>
            <person name="Culley D."/>
            <person name="Daum C."/>
            <person name="Ezra D."/>
            <person name="Gonzalez J."/>
            <person name="Henrissat B."/>
            <person name="Kuo A."/>
            <person name="Liang C."/>
            <person name="Lipzen A."/>
            <person name="Lutzoni F."/>
            <person name="Magnuson J."/>
            <person name="Mondo S."/>
            <person name="Nolan M."/>
            <person name="Ohm R."/>
            <person name="Pangilinan J."/>
            <person name="Park H.-J."/>
            <person name="Ramirez L."/>
            <person name="Alfaro M."/>
            <person name="Sun H."/>
            <person name="Tritt A."/>
            <person name="Yoshinaga Y."/>
            <person name="Zwiers L.-H."/>
            <person name="Turgeon B."/>
            <person name="Goodwin S."/>
            <person name="Spatafora J."/>
            <person name="Crous P."/>
            <person name="Grigoriev I."/>
        </authorList>
    </citation>
    <scope>NUCLEOTIDE SEQUENCE</scope>
    <source>
        <strain evidence="8">CBS 125425</strain>
    </source>
</reference>
<keyword evidence="5" id="KW-0408">Iron</keyword>
<evidence type="ECO:0000259" key="7">
    <source>
        <dbReference type="SMART" id="SM00702"/>
    </source>
</evidence>
<keyword evidence="2" id="KW-0479">Metal-binding</keyword>